<evidence type="ECO:0000259" key="9">
    <source>
        <dbReference type="PROSITE" id="PS50287"/>
    </source>
</evidence>
<dbReference type="InterPro" id="IPR036055">
    <property type="entry name" value="LDL_receptor-like_sf"/>
</dbReference>
<evidence type="ECO:0000256" key="3">
    <source>
        <dbReference type="ARBA" id="ARBA00022825"/>
    </source>
</evidence>
<dbReference type="InterPro" id="IPR001254">
    <property type="entry name" value="Trypsin_dom"/>
</dbReference>
<keyword evidence="4 6" id="KW-1015">Disulfide bond</keyword>
<reference evidence="10" key="1">
    <citation type="submission" date="2025-08" db="UniProtKB">
        <authorList>
            <consortium name="Ensembl"/>
        </authorList>
    </citation>
    <scope>IDENTIFICATION</scope>
</reference>
<dbReference type="Gene3D" id="3.10.250.10">
    <property type="entry name" value="SRCR-like domain"/>
    <property type="match status" value="1"/>
</dbReference>
<dbReference type="PANTHER" id="PTHR24252">
    <property type="entry name" value="ACROSIN-RELATED"/>
    <property type="match status" value="1"/>
</dbReference>
<dbReference type="SMART" id="SM00192">
    <property type="entry name" value="LDLa"/>
    <property type="match status" value="1"/>
</dbReference>
<feature type="domain" description="Peptidase S1" evidence="8">
    <location>
        <begin position="227"/>
        <end position="464"/>
    </location>
</feature>
<dbReference type="Pfam" id="PF00089">
    <property type="entry name" value="Trypsin"/>
    <property type="match status" value="1"/>
</dbReference>
<evidence type="ECO:0000256" key="1">
    <source>
        <dbReference type="ARBA" id="ARBA00022670"/>
    </source>
</evidence>
<dbReference type="GO" id="GO:0016020">
    <property type="term" value="C:membrane"/>
    <property type="evidence" value="ECO:0007669"/>
    <property type="project" value="InterPro"/>
</dbReference>
<evidence type="ECO:0000313" key="10">
    <source>
        <dbReference type="Ensembl" id="ENSKMAP00000000517.1"/>
    </source>
</evidence>
<dbReference type="InterPro" id="IPR036772">
    <property type="entry name" value="SRCR-like_dom_sf"/>
</dbReference>
<dbReference type="SMART" id="SM00020">
    <property type="entry name" value="Tryp_SPc"/>
    <property type="match status" value="1"/>
</dbReference>
<keyword evidence="2" id="KW-0378">Hydrolase</keyword>
<dbReference type="SUPFAM" id="SSF57424">
    <property type="entry name" value="LDL receptor-like module"/>
    <property type="match status" value="1"/>
</dbReference>
<keyword evidence="1" id="KW-0645">Protease</keyword>
<proteinExistence type="predicted"/>
<dbReference type="CDD" id="cd00190">
    <property type="entry name" value="Tryp_SPc"/>
    <property type="match status" value="1"/>
</dbReference>
<keyword evidence="7" id="KW-1133">Transmembrane helix</keyword>
<dbReference type="PROSITE" id="PS00134">
    <property type="entry name" value="TRYPSIN_HIS"/>
    <property type="match status" value="1"/>
</dbReference>
<dbReference type="SUPFAM" id="SSF50494">
    <property type="entry name" value="Trypsin-like serine proteases"/>
    <property type="match status" value="1"/>
</dbReference>
<dbReference type="OMA" id="ARMCHAD"/>
<evidence type="ECO:0000256" key="4">
    <source>
        <dbReference type="ARBA" id="ARBA00023157"/>
    </source>
</evidence>
<dbReference type="STRING" id="37003.ENSKMAP00000000517"/>
<feature type="disulfide bond" evidence="5">
    <location>
        <begin position="96"/>
        <end position="114"/>
    </location>
</feature>
<dbReference type="InterPro" id="IPR043504">
    <property type="entry name" value="Peptidase_S1_PA_chymotrypsin"/>
</dbReference>
<keyword evidence="3" id="KW-0720">Serine protease</keyword>
<dbReference type="SMART" id="SM00202">
    <property type="entry name" value="SR"/>
    <property type="match status" value="1"/>
</dbReference>
<feature type="disulfide bond" evidence="6">
    <location>
        <begin position="207"/>
        <end position="217"/>
    </location>
</feature>
<dbReference type="GeneTree" id="ENSGT00940000155207"/>
<keyword evidence="11" id="KW-1185">Reference proteome</keyword>
<dbReference type="PROSITE" id="PS50240">
    <property type="entry name" value="TRYPSIN_DOM"/>
    <property type="match status" value="1"/>
</dbReference>
<evidence type="ECO:0000259" key="8">
    <source>
        <dbReference type="PROSITE" id="PS50240"/>
    </source>
</evidence>
<dbReference type="GO" id="GO:0004252">
    <property type="term" value="F:serine-type endopeptidase activity"/>
    <property type="evidence" value="ECO:0007669"/>
    <property type="project" value="InterPro"/>
</dbReference>
<dbReference type="InterPro" id="IPR001314">
    <property type="entry name" value="Peptidase_S1A"/>
</dbReference>
<dbReference type="Pfam" id="PF15494">
    <property type="entry name" value="SRCR_2"/>
    <property type="match status" value="1"/>
</dbReference>
<evidence type="ECO:0000256" key="6">
    <source>
        <dbReference type="PROSITE-ProRule" id="PRU00196"/>
    </source>
</evidence>
<dbReference type="Proteomes" id="UP000264800">
    <property type="component" value="Unplaced"/>
</dbReference>
<dbReference type="PRINTS" id="PR00722">
    <property type="entry name" value="CHYMOTRYPSIN"/>
</dbReference>
<dbReference type="Ensembl" id="ENSKMAT00000000546.1">
    <property type="protein sequence ID" value="ENSKMAP00000000517.1"/>
    <property type="gene ID" value="ENSKMAG00000000451.1"/>
</dbReference>
<evidence type="ECO:0000256" key="5">
    <source>
        <dbReference type="PROSITE-ProRule" id="PRU00124"/>
    </source>
</evidence>
<keyword evidence="7" id="KW-0472">Membrane</keyword>
<dbReference type="GO" id="GO:0006508">
    <property type="term" value="P:proteolysis"/>
    <property type="evidence" value="ECO:0007669"/>
    <property type="project" value="UniProtKB-KW"/>
</dbReference>
<dbReference type="CDD" id="cd00112">
    <property type="entry name" value="LDLa"/>
    <property type="match status" value="1"/>
</dbReference>
<dbReference type="Gene3D" id="2.40.10.10">
    <property type="entry name" value="Trypsin-like serine proteases"/>
    <property type="match status" value="1"/>
</dbReference>
<protein>
    <submittedName>
        <fullName evidence="10">Transmembrane protease serine 2-like</fullName>
    </submittedName>
</protein>
<reference evidence="10" key="2">
    <citation type="submission" date="2025-09" db="UniProtKB">
        <authorList>
            <consortium name="Ensembl"/>
        </authorList>
    </citation>
    <scope>IDENTIFICATION</scope>
</reference>
<accession>A0A3Q3EEM3</accession>
<keyword evidence="7" id="KW-0812">Transmembrane</keyword>
<feature type="transmembrane region" description="Helical" evidence="7">
    <location>
        <begin position="63"/>
        <end position="86"/>
    </location>
</feature>
<organism evidence="10 11">
    <name type="scientific">Kryptolebias marmoratus</name>
    <name type="common">Mangrove killifish</name>
    <name type="synonym">Rivulus marmoratus</name>
    <dbReference type="NCBI Taxonomy" id="37003"/>
    <lineage>
        <taxon>Eukaryota</taxon>
        <taxon>Metazoa</taxon>
        <taxon>Chordata</taxon>
        <taxon>Craniata</taxon>
        <taxon>Vertebrata</taxon>
        <taxon>Euteleostomi</taxon>
        <taxon>Actinopterygii</taxon>
        <taxon>Neopterygii</taxon>
        <taxon>Teleostei</taxon>
        <taxon>Neoteleostei</taxon>
        <taxon>Acanthomorphata</taxon>
        <taxon>Ovalentaria</taxon>
        <taxon>Atherinomorphae</taxon>
        <taxon>Cyprinodontiformes</taxon>
        <taxon>Rivulidae</taxon>
        <taxon>Kryptolebias</taxon>
    </lineage>
</organism>
<name>A0A3Q3EEM3_KRYMA</name>
<dbReference type="InterPro" id="IPR002172">
    <property type="entry name" value="LDrepeatLR_classA_rpt"/>
</dbReference>
<dbReference type="PANTHER" id="PTHR24252:SF30">
    <property type="entry name" value="TRANSMEMBRANE SERINE PROTEASE 2"/>
    <property type="match status" value="1"/>
</dbReference>
<feature type="domain" description="SRCR" evidence="9">
    <location>
        <begin position="133"/>
        <end position="217"/>
    </location>
</feature>
<comment type="caution">
    <text evidence="6">Lacks conserved residue(s) required for the propagation of feature annotation.</text>
</comment>
<dbReference type="InterPro" id="IPR001190">
    <property type="entry name" value="SRCR"/>
</dbReference>
<dbReference type="FunFam" id="2.40.10.10:FF:000003">
    <property type="entry name" value="Transmembrane serine protease 3"/>
    <property type="match status" value="1"/>
</dbReference>
<dbReference type="AlphaFoldDB" id="A0A3Q3EEM3"/>
<evidence type="ECO:0000256" key="2">
    <source>
        <dbReference type="ARBA" id="ARBA00022801"/>
    </source>
</evidence>
<evidence type="ECO:0000313" key="11">
    <source>
        <dbReference type="Proteomes" id="UP000264800"/>
    </source>
</evidence>
<dbReference type="InterPro" id="IPR009003">
    <property type="entry name" value="Peptidase_S1_PA"/>
</dbReference>
<dbReference type="PROSITE" id="PS50068">
    <property type="entry name" value="LDLRA_2"/>
    <property type="match status" value="1"/>
</dbReference>
<dbReference type="SUPFAM" id="SSF56487">
    <property type="entry name" value="SRCR-like"/>
    <property type="match status" value="1"/>
</dbReference>
<sequence length="467" mass="50661">MATNPYTNSGACFIREVDKKKLSALSRSDAAPQFVHRLALNPPPEISHSNPKHKDVRDRCVKYTVVSVICMLLLLLVAGVLLAYYYSSSCVHGLQCGDRSCVWESQWCDGVKDCPAGQDEANCVRLHGSSFLLQIYWTQTRTWRPVCSHGWGDLQGRSSCQDIGFGRGTYFKSGQQRASSNDGFLSVKFGSNPWTSVLQQLVPSKSCPDDSVVTLRCTDCGSRLNSSTPGPGPQLASVGSWPWQVSLQVAGSHRCGGAVISPRWVLTAAHCVAGTPRPADWAVYAEIVDPLGALFHPAYAVSRIVAHEGYDSLTRRNDVALMKLFKPLDRTASSGVRPVCLPNIGLNFSVPETSWITHFSPTATGDSGSLYLMETQVSLIGSAECNGSAALGGRMSPDMICARSTEPRAGVCHSDSGGPLVSLKHGLWWLIGNGIWGEHCRGQSKPGVYGNITFHLNWIHHQMKVKG</sequence>
<dbReference type="InterPro" id="IPR018114">
    <property type="entry name" value="TRYPSIN_HIS"/>
</dbReference>
<feature type="disulfide bond" evidence="5">
    <location>
        <begin position="108"/>
        <end position="123"/>
    </location>
</feature>
<dbReference type="PROSITE" id="PS50287">
    <property type="entry name" value="SRCR_2"/>
    <property type="match status" value="1"/>
</dbReference>
<evidence type="ECO:0000256" key="7">
    <source>
        <dbReference type="SAM" id="Phobius"/>
    </source>
</evidence>